<reference evidence="1 2" key="1">
    <citation type="submission" date="2019-09" db="EMBL/GenBank/DDBJ databases">
        <title>Biological control of the noxious weed angled onion (Allium triquetrum) thwarted by endophytic bacteria in Victoria, Australia.</title>
        <authorList>
            <person name="Tehranchian P."/>
            <person name="Adair R.J."/>
            <person name="Van T.H."/>
            <person name="Morrison P.D."/>
            <person name="Williams H."/>
            <person name="Lawrie A.C."/>
        </authorList>
    </citation>
    <scope>NUCLEOTIDE SEQUENCE [LARGE SCALE GENOMIC DNA]</scope>
    <source>
        <strain evidence="1 2">RPTAtOch1</strain>
    </source>
</reference>
<name>A0A5N1JXX8_9HYPH</name>
<dbReference type="Proteomes" id="UP000327108">
    <property type="component" value="Unassembled WGS sequence"/>
</dbReference>
<gene>
    <name evidence="1" type="ORF">F3W84_17985</name>
</gene>
<evidence type="ECO:0000313" key="1">
    <source>
        <dbReference type="EMBL" id="KAA9366145.1"/>
    </source>
</evidence>
<sequence length="238" mass="25446">MQSGFSVDHGKPTEGYQQLTMMTNLQDLSCQKGSLSCSANIMNVAHMKLVSSVITTFAASLLGISASMAAQADIFLFLDAPTAKTSIDALRGSFQSELVDKDLTERFVTERPRLTLSCNDKQTQVLSLYIPGDLNPWPTFKGSLPTEGEVKTVNGFAPYKGYLLAASLGAGLDITMGVGDRAAGIGRAWYEGMPITLTIPSGSDLPDIDISLFGADLTRHFTTELASAIKVCESFSNT</sequence>
<dbReference type="RefSeq" id="WP_151095027.1">
    <property type="nucleotide sequence ID" value="NZ_VYXQ01000020.1"/>
</dbReference>
<comment type="caution">
    <text evidence="1">The sequence shown here is derived from an EMBL/GenBank/DDBJ whole genome shotgun (WGS) entry which is preliminary data.</text>
</comment>
<dbReference type="AlphaFoldDB" id="A0A5N1JXX8"/>
<keyword evidence="2" id="KW-1185">Reference proteome</keyword>
<organism evidence="1 2">
    <name type="scientific">Ochrobactrum quorumnocens</name>
    <dbReference type="NCBI Taxonomy" id="271865"/>
    <lineage>
        <taxon>Bacteria</taxon>
        <taxon>Pseudomonadati</taxon>
        <taxon>Pseudomonadota</taxon>
        <taxon>Alphaproteobacteria</taxon>
        <taxon>Hyphomicrobiales</taxon>
        <taxon>Brucellaceae</taxon>
        <taxon>Brucella/Ochrobactrum group</taxon>
        <taxon>Ochrobactrum</taxon>
    </lineage>
</organism>
<evidence type="ECO:0000313" key="2">
    <source>
        <dbReference type="Proteomes" id="UP000327108"/>
    </source>
</evidence>
<proteinExistence type="predicted"/>
<accession>A0A5N1JXX8</accession>
<protein>
    <submittedName>
        <fullName evidence="1">Uncharacterized protein</fullName>
    </submittedName>
</protein>
<dbReference type="EMBL" id="VYXQ01000020">
    <property type="protein sequence ID" value="KAA9366145.1"/>
    <property type="molecule type" value="Genomic_DNA"/>
</dbReference>